<proteinExistence type="predicted"/>
<protein>
    <submittedName>
        <fullName evidence="3">Uncharacterized protein</fullName>
    </submittedName>
</protein>
<gene>
    <name evidence="3" type="ORF">TWF718_000701</name>
</gene>
<keyword evidence="2" id="KW-0472">Membrane</keyword>
<sequence length="185" mass="19974">MVCPNNPLDCTGPQKRRKTLLTRDDALIPSPTPNPPPPPTNRIIRRGNPINPGLDEIIDEIINATKSAKARLENSRDHNVHEIRKRQAESTSSTSTVTSTHTHSALSTLSETTTVSTEAQETTTLTTTGTSTVSTSTAYATVTKTGTPNVARMVSPIDGHTIVVISWVSLIYLAVLILRVIKVVN</sequence>
<keyword evidence="2" id="KW-1133">Transmembrane helix</keyword>
<feature type="compositionally biased region" description="Basic and acidic residues" evidence="1">
    <location>
        <begin position="70"/>
        <end position="88"/>
    </location>
</feature>
<evidence type="ECO:0000256" key="2">
    <source>
        <dbReference type="SAM" id="Phobius"/>
    </source>
</evidence>
<keyword evidence="4" id="KW-1185">Reference proteome</keyword>
<evidence type="ECO:0000313" key="3">
    <source>
        <dbReference type="EMBL" id="KAK6356340.1"/>
    </source>
</evidence>
<feature type="compositionally biased region" description="Low complexity" evidence="1">
    <location>
        <begin position="89"/>
        <end position="129"/>
    </location>
</feature>
<reference evidence="3 4" key="1">
    <citation type="submission" date="2019-10" db="EMBL/GenBank/DDBJ databases">
        <authorList>
            <person name="Palmer J.M."/>
        </authorList>
    </citation>
    <scope>NUCLEOTIDE SEQUENCE [LARGE SCALE GENOMIC DNA]</scope>
    <source>
        <strain evidence="3 4">TWF718</strain>
    </source>
</reference>
<dbReference type="EMBL" id="JAVHNR010000001">
    <property type="protein sequence ID" value="KAK6356340.1"/>
    <property type="molecule type" value="Genomic_DNA"/>
</dbReference>
<feature type="transmembrane region" description="Helical" evidence="2">
    <location>
        <begin position="162"/>
        <end position="181"/>
    </location>
</feature>
<evidence type="ECO:0000313" key="4">
    <source>
        <dbReference type="Proteomes" id="UP001313282"/>
    </source>
</evidence>
<feature type="region of interest" description="Disordered" evidence="1">
    <location>
        <begin position="23"/>
        <end position="44"/>
    </location>
</feature>
<evidence type="ECO:0000256" key="1">
    <source>
        <dbReference type="SAM" id="MobiDB-lite"/>
    </source>
</evidence>
<keyword evidence="2" id="KW-0812">Transmembrane</keyword>
<organism evidence="3 4">
    <name type="scientific">Orbilia javanica</name>
    <dbReference type="NCBI Taxonomy" id="47235"/>
    <lineage>
        <taxon>Eukaryota</taxon>
        <taxon>Fungi</taxon>
        <taxon>Dikarya</taxon>
        <taxon>Ascomycota</taxon>
        <taxon>Pezizomycotina</taxon>
        <taxon>Orbiliomycetes</taxon>
        <taxon>Orbiliales</taxon>
        <taxon>Orbiliaceae</taxon>
        <taxon>Orbilia</taxon>
    </lineage>
</organism>
<comment type="caution">
    <text evidence="3">The sequence shown here is derived from an EMBL/GenBank/DDBJ whole genome shotgun (WGS) entry which is preliminary data.</text>
</comment>
<feature type="compositionally biased region" description="Pro residues" evidence="1">
    <location>
        <begin position="30"/>
        <end position="40"/>
    </location>
</feature>
<accession>A0AAN8RGM3</accession>
<feature type="region of interest" description="Disordered" evidence="1">
    <location>
        <begin position="69"/>
        <end position="129"/>
    </location>
</feature>
<dbReference type="AlphaFoldDB" id="A0AAN8RGM3"/>
<name>A0AAN8RGM3_9PEZI</name>
<dbReference type="Proteomes" id="UP001313282">
    <property type="component" value="Unassembled WGS sequence"/>
</dbReference>